<evidence type="ECO:0000256" key="3">
    <source>
        <dbReference type="ARBA" id="ARBA00022691"/>
    </source>
</evidence>
<organism evidence="4 5">
    <name type="scientific">Cryomorpha ignava</name>
    <dbReference type="NCBI Taxonomy" id="101383"/>
    <lineage>
        <taxon>Bacteria</taxon>
        <taxon>Pseudomonadati</taxon>
        <taxon>Bacteroidota</taxon>
        <taxon>Flavobacteriia</taxon>
        <taxon>Flavobacteriales</taxon>
        <taxon>Cryomorphaceae</taxon>
        <taxon>Cryomorpha</taxon>
    </lineage>
</organism>
<keyword evidence="2" id="KW-0808">Transferase</keyword>
<evidence type="ECO:0000313" key="5">
    <source>
        <dbReference type="Proteomes" id="UP000486602"/>
    </source>
</evidence>
<dbReference type="Gene3D" id="3.40.50.150">
    <property type="entry name" value="Vaccinia Virus protein VP39"/>
    <property type="match status" value="1"/>
</dbReference>
<reference evidence="4 5" key="1">
    <citation type="submission" date="2020-02" db="EMBL/GenBank/DDBJ databases">
        <title>Out from the shadows clarifying the taxonomy of the family Cryomorphaceae and related taxa by utilizing the GTDB taxonomic framework.</title>
        <authorList>
            <person name="Bowman J.P."/>
        </authorList>
    </citation>
    <scope>NUCLEOTIDE SEQUENCE [LARGE SCALE GENOMIC DNA]</scope>
    <source>
        <strain evidence="4 5">QSSC 1-22</strain>
    </source>
</reference>
<gene>
    <name evidence="4" type="ORF">G3O08_10305</name>
</gene>
<dbReference type="EMBL" id="JAAGVY010000017">
    <property type="protein sequence ID" value="NEN23891.1"/>
    <property type="molecule type" value="Genomic_DNA"/>
</dbReference>
<keyword evidence="1 4" id="KW-0489">Methyltransferase</keyword>
<dbReference type="PRINTS" id="PR00505">
    <property type="entry name" value="D12N6MTFRASE"/>
</dbReference>
<evidence type="ECO:0000256" key="2">
    <source>
        <dbReference type="ARBA" id="ARBA00022679"/>
    </source>
</evidence>
<comment type="caution">
    <text evidence="4">The sequence shown here is derived from an EMBL/GenBank/DDBJ whole genome shotgun (WGS) entry which is preliminary data.</text>
</comment>
<dbReference type="SUPFAM" id="SSF53335">
    <property type="entry name" value="S-adenosyl-L-methionine-dependent methyltransferases"/>
    <property type="match status" value="1"/>
</dbReference>
<dbReference type="GO" id="GO:0009307">
    <property type="term" value="P:DNA restriction-modification system"/>
    <property type="evidence" value="ECO:0007669"/>
    <property type="project" value="InterPro"/>
</dbReference>
<proteinExistence type="predicted"/>
<keyword evidence="5" id="KW-1185">Reference proteome</keyword>
<evidence type="ECO:0000313" key="4">
    <source>
        <dbReference type="EMBL" id="NEN23891.1"/>
    </source>
</evidence>
<dbReference type="AlphaFoldDB" id="A0A7K3WS56"/>
<accession>A0A7K3WS56</accession>
<keyword evidence="3" id="KW-0949">S-adenosyl-L-methionine</keyword>
<dbReference type="Pfam" id="PF02086">
    <property type="entry name" value="MethyltransfD12"/>
    <property type="match status" value="1"/>
</dbReference>
<name>A0A7K3WS56_9FLAO</name>
<evidence type="ECO:0000256" key="1">
    <source>
        <dbReference type="ARBA" id="ARBA00022603"/>
    </source>
</evidence>
<dbReference type="Proteomes" id="UP000486602">
    <property type="component" value="Unassembled WGS sequence"/>
</dbReference>
<dbReference type="InterPro" id="IPR029063">
    <property type="entry name" value="SAM-dependent_MTases_sf"/>
</dbReference>
<protein>
    <submittedName>
        <fullName evidence="4">DNA adenine methylase</fullName>
    </submittedName>
</protein>
<sequence>MPYQGSKRTLAPLILKYFPERVDRLIEPFAGSAAITIATAIKSKANKYWKRFGTSNLVMGKNTITKLELDSTQIMELKIFFMCWQGA</sequence>
<dbReference type="InterPro" id="IPR012327">
    <property type="entry name" value="MeTrfase_D12"/>
</dbReference>
<dbReference type="GO" id="GO:0009007">
    <property type="term" value="F:site-specific DNA-methyltransferase (adenine-specific) activity"/>
    <property type="evidence" value="ECO:0007669"/>
    <property type="project" value="UniProtKB-EC"/>
</dbReference>
<dbReference type="GO" id="GO:0032259">
    <property type="term" value="P:methylation"/>
    <property type="evidence" value="ECO:0007669"/>
    <property type="project" value="UniProtKB-KW"/>
</dbReference>